<dbReference type="OrthoDB" id="10068643at2759"/>
<keyword evidence="1" id="KW-0812">Transmembrane</keyword>
<protein>
    <submittedName>
        <fullName evidence="2">Uncharacterized protein</fullName>
    </submittedName>
</protein>
<keyword evidence="1" id="KW-1133">Transmembrane helix</keyword>
<comment type="caution">
    <text evidence="2">The sequence shown here is derived from an EMBL/GenBank/DDBJ whole genome shotgun (WGS) entry which is preliminary data.</text>
</comment>
<dbReference type="Proteomes" id="UP000663881">
    <property type="component" value="Unassembled WGS sequence"/>
</dbReference>
<organism evidence="2 4">
    <name type="scientific">Adineta steineri</name>
    <dbReference type="NCBI Taxonomy" id="433720"/>
    <lineage>
        <taxon>Eukaryota</taxon>
        <taxon>Metazoa</taxon>
        <taxon>Spiralia</taxon>
        <taxon>Gnathifera</taxon>
        <taxon>Rotifera</taxon>
        <taxon>Eurotatoria</taxon>
        <taxon>Bdelloidea</taxon>
        <taxon>Adinetida</taxon>
        <taxon>Adinetidae</taxon>
        <taxon>Adineta</taxon>
    </lineage>
</organism>
<name>A0A813ZUJ1_9BILA</name>
<feature type="transmembrane region" description="Helical" evidence="1">
    <location>
        <begin position="24"/>
        <end position="50"/>
    </location>
</feature>
<dbReference type="Proteomes" id="UP000663891">
    <property type="component" value="Unassembled WGS sequence"/>
</dbReference>
<gene>
    <name evidence="3" type="ORF">OKA104_LOCUS37335</name>
    <name evidence="2" type="ORF">VCS650_LOCUS9480</name>
</gene>
<dbReference type="AlphaFoldDB" id="A0A813ZUJ1"/>
<keyword evidence="1" id="KW-0472">Membrane</keyword>
<evidence type="ECO:0000256" key="1">
    <source>
        <dbReference type="SAM" id="Phobius"/>
    </source>
</evidence>
<evidence type="ECO:0000313" key="4">
    <source>
        <dbReference type="Proteomes" id="UP000663891"/>
    </source>
</evidence>
<evidence type="ECO:0000313" key="3">
    <source>
        <dbReference type="EMBL" id="CAF4132916.1"/>
    </source>
</evidence>
<dbReference type="EMBL" id="CAJNON010000066">
    <property type="protein sequence ID" value="CAF0904233.1"/>
    <property type="molecule type" value="Genomic_DNA"/>
</dbReference>
<sequence>MYAPVQTAAVRRSRGAGLTASAPILAICCLGFILFLIAATIVLALIPVYLSKRSGSSSSSSSPRYYAVMNPATALSEGILDSQSLSNINTAMVSALNLQSGSVVSESGTVATTTGKRKREESELVRETRAGTTQLYYAFHFNKNKCDKCGNMGYLQSIHSFPVTANISINNGAWQVVTFAVSLLLTSSSNNIPSTSTSASTTAGTTSPSYTLSLSALDNLPVGNVDASSLPTLGSAVAKSLSVPDGSVVVDSAQVTSSKKRKRRGFGLIRERRASKHLICIFHFLLSLCPSCSNPTFIKNIETMTITITVTLSIGGTSYPVMVSGSVAPSSTVSTTASVAGSVTTSTIAGATAKVVG</sequence>
<reference evidence="2" key="1">
    <citation type="submission" date="2021-02" db="EMBL/GenBank/DDBJ databases">
        <authorList>
            <person name="Nowell W R."/>
        </authorList>
    </citation>
    <scope>NUCLEOTIDE SEQUENCE</scope>
</reference>
<dbReference type="EMBL" id="CAJOAY010006190">
    <property type="protein sequence ID" value="CAF4132916.1"/>
    <property type="molecule type" value="Genomic_DNA"/>
</dbReference>
<accession>A0A813ZUJ1</accession>
<proteinExistence type="predicted"/>
<evidence type="ECO:0000313" key="2">
    <source>
        <dbReference type="EMBL" id="CAF0904233.1"/>
    </source>
</evidence>